<proteinExistence type="predicted"/>
<dbReference type="EMBL" id="JBHTAR010000011">
    <property type="protein sequence ID" value="MFC7200448.1"/>
    <property type="molecule type" value="Genomic_DNA"/>
</dbReference>
<evidence type="ECO:0000313" key="3">
    <source>
        <dbReference type="Proteomes" id="UP001596447"/>
    </source>
</evidence>
<reference evidence="2 3" key="1">
    <citation type="journal article" date="2019" name="Int. J. Syst. Evol. Microbiol.">
        <title>The Global Catalogue of Microorganisms (GCM) 10K type strain sequencing project: providing services to taxonomists for standard genome sequencing and annotation.</title>
        <authorList>
            <consortium name="The Broad Institute Genomics Platform"/>
            <consortium name="The Broad Institute Genome Sequencing Center for Infectious Disease"/>
            <person name="Wu L."/>
            <person name="Ma J."/>
        </authorList>
    </citation>
    <scope>NUCLEOTIDE SEQUENCE [LARGE SCALE GENOMIC DNA]</scope>
    <source>
        <strain evidence="2 3">XZGYJ-43</strain>
    </source>
</reference>
<keyword evidence="3" id="KW-1185">Reference proteome</keyword>
<comment type="caution">
    <text evidence="2">The sequence shown here is derived from an EMBL/GenBank/DDBJ whole genome shotgun (WGS) entry which is preliminary data.</text>
</comment>
<evidence type="ECO:0000313" key="2">
    <source>
        <dbReference type="EMBL" id="MFC7200448.1"/>
    </source>
</evidence>
<evidence type="ECO:0000256" key="1">
    <source>
        <dbReference type="SAM" id="MobiDB-lite"/>
    </source>
</evidence>
<protein>
    <submittedName>
        <fullName evidence="2">Uncharacterized protein</fullName>
    </submittedName>
</protein>
<dbReference type="RefSeq" id="WP_279527228.1">
    <property type="nucleotide sequence ID" value="NZ_CP122312.1"/>
</dbReference>
<accession>A0ABD5Z5N7</accession>
<feature type="compositionally biased region" description="Acidic residues" evidence="1">
    <location>
        <begin position="106"/>
        <end position="119"/>
    </location>
</feature>
<dbReference type="Proteomes" id="UP001596447">
    <property type="component" value="Unassembled WGS sequence"/>
</dbReference>
<name>A0ABD5Z5N7_9EURY</name>
<sequence length="133" mass="14885">MAAVDSRTSLGHTRLHVRALLTRPAVSERFPLPGTHESLTVDDIAVESGDELYRFRDDPDRETEEYLVLDVVADGVVYYRPDVERYGHYPAEALVAEVKGHHPEQTDADVDAEDVEQTLDLENGERTRGPGEV</sequence>
<organism evidence="2 3">
    <name type="scientific">Halospeciosus flavus</name>
    <dbReference type="NCBI Taxonomy" id="3032283"/>
    <lineage>
        <taxon>Archaea</taxon>
        <taxon>Methanobacteriati</taxon>
        <taxon>Methanobacteriota</taxon>
        <taxon>Stenosarchaea group</taxon>
        <taxon>Halobacteria</taxon>
        <taxon>Halobacteriales</taxon>
        <taxon>Halobacteriaceae</taxon>
        <taxon>Halospeciosus</taxon>
    </lineage>
</organism>
<feature type="region of interest" description="Disordered" evidence="1">
    <location>
        <begin position="99"/>
        <end position="133"/>
    </location>
</feature>
<feature type="compositionally biased region" description="Basic and acidic residues" evidence="1">
    <location>
        <begin position="123"/>
        <end position="133"/>
    </location>
</feature>
<gene>
    <name evidence="2" type="ORF">ACFQJ9_13670</name>
</gene>
<dbReference type="AlphaFoldDB" id="A0ABD5Z5N7"/>